<dbReference type="AlphaFoldDB" id="A5G326"/>
<evidence type="ECO:0000313" key="3">
    <source>
        <dbReference type="Proteomes" id="UP000000245"/>
    </source>
</evidence>
<protein>
    <submittedName>
        <fullName evidence="2">ImpA domain protein</fullName>
    </submittedName>
</protein>
<dbReference type="Proteomes" id="UP000000245">
    <property type="component" value="Chromosome"/>
</dbReference>
<name>A5G326_ACICJ</name>
<dbReference type="STRING" id="349163.Acry_3070"/>
<dbReference type="EMBL" id="CP000697">
    <property type="protein sequence ID" value="ABQ32258.1"/>
    <property type="molecule type" value="Genomic_DNA"/>
</dbReference>
<accession>A5G326</accession>
<dbReference type="NCBIfam" id="TIGR03363">
    <property type="entry name" value="VI_chp_8"/>
    <property type="match status" value="1"/>
</dbReference>
<proteinExistence type="predicted"/>
<evidence type="ECO:0000313" key="2">
    <source>
        <dbReference type="EMBL" id="ABQ32258.1"/>
    </source>
</evidence>
<dbReference type="Pfam" id="PF06812">
    <property type="entry name" value="ImpA_N"/>
    <property type="match status" value="1"/>
</dbReference>
<dbReference type="RefSeq" id="WP_012040521.1">
    <property type="nucleotide sequence ID" value="NC_009484.1"/>
</dbReference>
<dbReference type="HOGENOM" id="CLU_060104_1_0_5"/>
<dbReference type="eggNOG" id="COG3515">
    <property type="taxonomic scope" value="Bacteria"/>
</dbReference>
<sequence length="372" mass="39000">MILDIDALLAPIEGDSPVGQDLRADYTAGSIYYRLRDARSDARAAERAADSDPTLEADAGQHWRSVLQLAQTALGKSHDLEVAAWMTEAMVRENGLAGLAEGARLMAGLVQGFWEALYPLPDEDGMETRVAPVAGLNGTGSDGTLIQPLRKLTLFNAADGSPVPVFLYLQAEETAGLGDEKRKAARIAAGVPAFAQLETQARVAGTGHFTALARGAAAALEAWQAMGAAFDEVAGYDAPPTSRVREVLEQIIAISQRYAPGALAAPGGAAENADAAAGAEAAGAAEDAVAVDGPAPAQAAKKPYTREDALRQLGEIAEFFRRTEPQSPIALTLDEAIRRARLTWPELIEDILADAGVRQAMLTALGIKPPAD</sequence>
<dbReference type="KEGG" id="acr:Acry_3070"/>
<feature type="domain" description="ImpA N-terminal" evidence="1">
    <location>
        <begin position="9"/>
        <end position="137"/>
    </location>
</feature>
<reference evidence="2 3" key="1">
    <citation type="submission" date="2007-05" db="EMBL/GenBank/DDBJ databases">
        <title>Complete sequence of chromosome of Acidiphilium cryptum JF-5.</title>
        <authorList>
            <consortium name="US DOE Joint Genome Institute"/>
            <person name="Copeland A."/>
            <person name="Lucas S."/>
            <person name="Lapidus A."/>
            <person name="Barry K."/>
            <person name="Detter J.C."/>
            <person name="Glavina del Rio T."/>
            <person name="Hammon N."/>
            <person name="Israni S."/>
            <person name="Dalin E."/>
            <person name="Tice H."/>
            <person name="Pitluck S."/>
            <person name="Sims D."/>
            <person name="Brettin T."/>
            <person name="Bruce D."/>
            <person name="Han C."/>
            <person name="Schmutz J."/>
            <person name="Larimer F."/>
            <person name="Land M."/>
            <person name="Hauser L."/>
            <person name="Kyrpides N."/>
            <person name="Kim E."/>
            <person name="Magnuson T."/>
            <person name="Richardson P."/>
        </authorList>
    </citation>
    <scope>NUCLEOTIDE SEQUENCE [LARGE SCALE GENOMIC DNA]</scope>
    <source>
        <strain evidence="2 3">JF-5</strain>
    </source>
</reference>
<dbReference type="PANTHER" id="PTHR37951">
    <property type="entry name" value="CYTOPLASMIC PROTEIN-RELATED"/>
    <property type="match status" value="1"/>
</dbReference>
<dbReference type="PANTHER" id="PTHR37951:SF1">
    <property type="entry name" value="TYPE VI SECRETION SYSTEM COMPONENT TSSA1"/>
    <property type="match status" value="1"/>
</dbReference>
<dbReference type="InterPro" id="IPR017740">
    <property type="entry name" value="TssA-like"/>
</dbReference>
<dbReference type="InterPro" id="IPR010657">
    <property type="entry name" value="ImpA_N"/>
</dbReference>
<evidence type="ECO:0000259" key="1">
    <source>
        <dbReference type="Pfam" id="PF06812"/>
    </source>
</evidence>
<gene>
    <name evidence="2" type="ordered locus">Acry_3070</name>
</gene>
<keyword evidence="3" id="KW-1185">Reference proteome</keyword>
<organism evidence="2 3">
    <name type="scientific">Acidiphilium cryptum (strain JF-5)</name>
    <dbReference type="NCBI Taxonomy" id="349163"/>
    <lineage>
        <taxon>Bacteria</taxon>
        <taxon>Pseudomonadati</taxon>
        <taxon>Pseudomonadota</taxon>
        <taxon>Alphaproteobacteria</taxon>
        <taxon>Acetobacterales</taxon>
        <taxon>Acidocellaceae</taxon>
        <taxon>Acidiphilium</taxon>
    </lineage>
</organism>